<dbReference type="Pfam" id="PF13830">
    <property type="entry name" value="DUF4192"/>
    <property type="match status" value="1"/>
</dbReference>
<keyword evidence="2" id="KW-0614">Plasmid</keyword>
<organism evidence="2 3">
    <name type="scientific">Mycobacterium intracellulare subsp. chimaera</name>
    <dbReference type="NCBI Taxonomy" id="222805"/>
    <lineage>
        <taxon>Bacteria</taxon>
        <taxon>Bacillati</taxon>
        <taxon>Actinomycetota</taxon>
        <taxon>Actinomycetes</taxon>
        <taxon>Mycobacteriales</taxon>
        <taxon>Mycobacteriaceae</taxon>
        <taxon>Mycobacterium</taxon>
        <taxon>Mycobacterium avium complex (MAC)</taxon>
    </lineage>
</organism>
<dbReference type="InterPro" id="IPR025447">
    <property type="entry name" value="DUF4192"/>
</dbReference>
<evidence type="ECO:0000313" key="3">
    <source>
        <dbReference type="Proteomes" id="UP000198286"/>
    </source>
</evidence>
<feature type="transmembrane region" description="Helical" evidence="1">
    <location>
        <begin position="12"/>
        <end position="32"/>
    </location>
</feature>
<dbReference type="EMBL" id="CP015269">
    <property type="protein sequence ID" value="ASL18430.1"/>
    <property type="molecule type" value="Genomic_DNA"/>
</dbReference>
<proteinExistence type="predicted"/>
<dbReference type="AlphaFoldDB" id="A0A7U5S073"/>
<gene>
    <name evidence="2" type="ORF">MYCOZU2_06085</name>
</gene>
<accession>A0A7U5S073</accession>
<keyword evidence="1" id="KW-1133">Transmembrane helix</keyword>
<keyword evidence="1" id="KW-0812">Transmembrane</keyword>
<evidence type="ECO:0008006" key="4">
    <source>
        <dbReference type="Google" id="ProtNLM"/>
    </source>
</evidence>
<evidence type="ECO:0000256" key="1">
    <source>
        <dbReference type="SAM" id="Phobius"/>
    </source>
</evidence>
<reference evidence="2 3" key="1">
    <citation type="journal article" date="2017" name="Lancet Infect. Dis.">
        <title>Global outbreak of severe Mycobacterium chimaera disease after cardiac surgery: a molecular epidemiological study.</title>
        <authorList>
            <person name="van Ingen J."/>
            <person name="Kohl T."/>
            <person name="Kranzer K."/>
            <person name="Hasse B."/>
            <person name="Keller P."/>
            <person name="Szafranska A."/>
            <person name="Hillemann D."/>
            <person name="Chand M."/>
            <person name="Schreiber P."/>
            <person name="Sommerstein R."/>
            <person name="Berger C."/>
            <person name="Genoni M."/>
            <person name="Ruegg C."/>
            <person name="Troillet N."/>
            <person name="Widmer A.F."/>
            <person name="Becker S.L."/>
            <person name="Herrmann M."/>
            <person name="Eckmanns T."/>
            <person name="Haller S."/>
            <person name="Hoeller C."/>
            <person name="Debast S.B."/>
            <person name="Wolfhagen M.J."/>
            <person name="Hopman J."/>
            <person name="Kluytmans J."/>
            <person name="Langelaar M."/>
            <person name="Notermans D.W."/>
            <person name="ten Oever J."/>
            <person name="van den Barselaar P."/>
            <person name="Vonk A.B.A."/>
            <person name="Vos M.C."/>
            <person name="Ahmed N."/>
            <person name="Brown T."/>
            <person name="Crook D."/>
            <person name="Lamagni T."/>
            <person name="Phin N."/>
            <person name="Smith E.G."/>
            <person name="Zambon M."/>
            <person name="Serr A."/>
            <person name="Goetting T."/>
            <person name="Ebner W."/>
            <person name="Thuermer A."/>
            <person name="Utpatel C."/>
            <person name="Sproer C."/>
            <person name="Bunk B."/>
            <person name="Nubel U."/>
            <person name="Bloemberg G."/>
            <person name="Bottger E."/>
            <person name="Niemann S."/>
            <person name="Wagner D."/>
            <person name="Sax H."/>
        </authorList>
    </citation>
    <scope>NUCLEOTIDE SEQUENCE [LARGE SCALE GENOMIC DNA]</scope>
    <source>
        <strain evidence="2 3">ZUERICH-2</strain>
        <plasmid evidence="2 3">unnamed 2</plasmid>
    </source>
</reference>
<dbReference type="Proteomes" id="UP000198286">
    <property type="component" value="Plasmid unnamed 2"/>
</dbReference>
<keyword evidence="1" id="KW-0472">Membrane</keyword>
<geneLocation type="plasmid" evidence="2 3">
    <name>unnamed 2</name>
</geneLocation>
<sequence>MVDRISVMGGLVADVVAVLGFVPVESLVLVLLRGGEVTSVMRGDLADPGWEDHAERVADLVARSGSDGVTAVVVSEQGAMCPVRAAEFETLVGVVSAALRQRGSRVLDAVVVDRIEAGGRWHCLKDRQVSGVLEAPASSVLAVAAVVEGRRMYGSREELAAFVNSDPARVAALAALLSDAGAAAEPVEVSVRRVVAAARRMAAVAAPGDAELAAVGAVLTDVRIRDALLGLAVGEDAAAAEALWALLARVLPNPFRVEALVLLAASAYARGDGPLAGVALRAALSADPGHRLAGLLDVALAGGVRPEELRVVITKAAAAVTV</sequence>
<evidence type="ECO:0000313" key="2">
    <source>
        <dbReference type="EMBL" id="ASL18430.1"/>
    </source>
</evidence>
<protein>
    <recommendedName>
        <fullName evidence="4">DUF4192 domain-containing protein</fullName>
    </recommendedName>
</protein>
<name>A0A7U5S073_MYCIT</name>